<evidence type="ECO:0000313" key="5">
    <source>
        <dbReference type="Proteomes" id="UP001202328"/>
    </source>
</evidence>
<dbReference type="AlphaFoldDB" id="A0AAD4SER4"/>
<dbReference type="EMBL" id="JAJJMB010011506">
    <property type="protein sequence ID" value="KAI3901767.1"/>
    <property type="molecule type" value="Genomic_DNA"/>
</dbReference>
<dbReference type="InterPro" id="IPR046960">
    <property type="entry name" value="PPR_At4g14850-like_plant"/>
</dbReference>
<evidence type="ECO:0000313" key="4">
    <source>
        <dbReference type="EMBL" id="KAI3901767.1"/>
    </source>
</evidence>
<organism evidence="4 5">
    <name type="scientific">Papaver atlanticum</name>
    <dbReference type="NCBI Taxonomy" id="357466"/>
    <lineage>
        <taxon>Eukaryota</taxon>
        <taxon>Viridiplantae</taxon>
        <taxon>Streptophyta</taxon>
        <taxon>Embryophyta</taxon>
        <taxon>Tracheophyta</taxon>
        <taxon>Spermatophyta</taxon>
        <taxon>Magnoliopsida</taxon>
        <taxon>Ranunculales</taxon>
        <taxon>Papaveraceae</taxon>
        <taxon>Papaveroideae</taxon>
        <taxon>Papaver</taxon>
    </lineage>
</organism>
<dbReference type="FunFam" id="1.25.40.10:FF:000344">
    <property type="entry name" value="Pentatricopeptide repeat-containing protein"/>
    <property type="match status" value="1"/>
</dbReference>
<proteinExistence type="predicted"/>
<dbReference type="InterPro" id="IPR011990">
    <property type="entry name" value="TPR-like_helical_dom_sf"/>
</dbReference>
<dbReference type="Pfam" id="PF01535">
    <property type="entry name" value="PPR"/>
    <property type="match status" value="8"/>
</dbReference>
<evidence type="ECO:0000259" key="3">
    <source>
        <dbReference type="Pfam" id="PF14432"/>
    </source>
</evidence>
<dbReference type="Pfam" id="PF13041">
    <property type="entry name" value="PPR_2"/>
    <property type="match status" value="1"/>
</dbReference>
<dbReference type="GO" id="GO:0008270">
    <property type="term" value="F:zinc ion binding"/>
    <property type="evidence" value="ECO:0007669"/>
    <property type="project" value="InterPro"/>
</dbReference>
<reference evidence="4" key="1">
    <citation type="submission" date="2022-04" db="EMBL/GenBank/DDBJ databases">
        <title>A functionally conserved STORR gene fusion in Papaver species that diverged 16.8 million years ago.</title>
        <authorList>
            <person name="Catania T."/>
        </authorList>
    </citation>
    <scope>NUCLEOTIDE SEQUENCE</scope>
    <source>
        <strain evidence="4">S-188037</strain>
    </source>
</reference>
<keyword evidence="5" id="KW-1185">Reference proteome</keyword>
<dbReference type="InterPro" id="IPR002885">
    <property type="entry name" value="PPR_rpt"/>
</dbReference>
<dbReference type="InterPro" id="IPR032867">
    <property type="entry name" value="DYW_dom"/>
</dbReference>
<protein>
    <recommendedName>
        <fullName evidence="3">DYW domain-containing protein</fullName>
    </recommendedName>
</protein>
<dbReference type="Proteomes" id="UP001202328">
    <property type="component" value="Unassembled WGS sequence"/>
</dbReference>
<dbReference type="GO" id="GO:0009451">
    <property type="term" value="P:RNA modification"/>
    <property type="evidence" value="ECO:0007669"/>
    <property type="project" value="InterPro"/>
</dbReference>
<dbReference type="Gene3D" id="1.25.40.10">
    <property type="entry name" value="Tetratricopeptide repeat domain"/>
    <property type="match status" value="4"/>
</dbReference>
<keyword evidence="1" id="KW-0677">Repeat</keyword>
<comment type="caution">
    <text evidence="4">The sequence shown here is derived from an EMBL/GenBank/DDBJ whole genome shotgun (WGS) entry which is preliminary data.</text>
</comment>
<dbReference type="NCBIfam" id="TIGR00756">
    <property type="entry name" value="PPR"/>
    <property type="match status" value="5"/>
</dbReference>
<feature type="repeat" description="PPR" evidence="2">
    <location>
        <begin position="376"/>
        <end position="410"/>
    </location>
</feature>
<dbReference type="PANTHER" id="PTHR24015:SF908">
    <property type="entry name" value="OS10G0540100 PROTEIN"/>
    <property type="match status" value="1"/>
</dbReference>
<dbReference type="GO" id="GO:0003723">
    <property type="term" value="F:RNA binding"/>
    <property type="evidence" value="ECO:0007669"/>
    <property type="project" value="InterPro"/>
</dbReference>
<dbReference type="Pfam" id="PF14432">
    <property type="entry name" value="DYW_deaminase"/>
    <property type="match status" value="1"/>
</dbReference>
<dbReference type="PROSITE" id="PS51375">
    <property type="entry name" value="PPR"/>
    <property type="match status" value="4"/>
</dbReference>
<dbReference type="InterPro" id="IPR046848">
    <property type="entry name" value="E_motif"/>
</dbReference>
<evidence type="ECO:0000256" key="2">
    <source>
        <dbReference type="PROSITE-ProRule" id="PRU00708"/>
    </source>
</evidence>
<dbReference type="PANTHER" id="PTHR24015">
    <property type="entry name" value="OS07G0578800 PROTEIN-RELATED"/>
    <property type="match status" value="1"/>
</dbReference>
<sequence length="699" mass="78511">MYYIPRGPWTKSLLSVCRDKRSVAQVHALMILTGILGTGNNNNNNNNNLLIASYARTGDFLSARCMFDDFPHRGVMTWNALVIAYSRKGSPDEVIGLYRRMILEGIKPDSSIFTVTLKACASLLDLKTGEEIRDFAIECGYKDDVFVCSSVLNLYAKCGKMDEARRVFDGMPKKDLVSWTTMISGFVRIGGSMEAVSIYRRMQNEGMEGDGVVMVGLLQSCASLGDLKMGLSVHGYMIRREFTMDVVVQTTLIDMYVKNGLLTVASSVFKKMSYRNVVSWGALMSGFAQNGFAGEAFELLIQMQSDGFKPDMASLLSVLVACSHIGLLKLGKAVHGYIARRLEFDHVSATAMIDMYSKCGSLSSARSLFDRVNTRDMISWNAIIASYGVHGQGREALSIFLQMIETNLKPDHATFASLLSAFSHSGLVEEGLHWFNLMVTYYKIQPHEKHYVCVVDLLARAGRVEEAHELIEAMVNEPGIAVWVALLSGCRNKVNIDFGQKIANKVLQLKPDDPGIYALVSNVFAAARNWEAVASVRKLMRNSGRKKIPGCSVAEVNGRLHAFLVEDKSHPQHEKIVAMLEWLDQEMRKMGYVPNTEFVLHDLDEEVKQRMLFNHSERLAIAFALLNTGPGVRLLITKNLRVCGDCHEATKFISKIVDREIVVRDVKRFHHFKDGFCSCGDYWIFSRKRRWIRIEYKEV</sequence>
<evidence type="ECO:0000256" key="1">
    <source>
        <dbReference type="ARBA" id="ARBA00022737"/>
    </source>
</evidence>
<gene>
    <name evidence="4" type="ORF">MKW98_013882</name>
</gene>
<feature type="domain" description="DYW" evidence="3">
    <location>
        <begin position="591"/>
        <end position="683"/>
    </location>
</feature>
<dbReference type="FunFam" id="1.25.40.10:FF:000366">
    <property type="entry name" value="Pentatricopeptide (PPR) repeat-containing protein"/>
    <property type="match status" value="1"/>
</dbReference>
<accession>A0AAD4SER4</accession>
<feature type="repeat" description="PPR" evidence="2">
    <location>
        <begin position="144"/>
        <end position="178"/>
    </location>
</feature>
<dbReference type="FunFam" id="1.25.40.10:FF:000031">
    <property type="entry name" value="Pentatricopeptide repeat-containing protein mitochondrial"/>
    <property type="match status" value="2"/>
</dbReference>
<feature type="repeat" description="PPR" evidence="2">
    <location>
        <begin position="276"/>
        <end position="310"/>
    </location>
</feature>
<name>A0AAD4SER4_9MAGN</name>
<feature type="repeat" description="PPR" evidence="2">
    <location>
        <begin position="74"/>
        <end position="108"/>
    </location>
</feature>
<dbReference type="Pfam" id="PF20431">
    <property type="entry name" value="E_motif"/>
    <property type="match status" value="1"/>
</dbReference>